<dbReference type="InParanoid" id="B9SIB3"/>
<sequence>MGNYWGQISTDQRNELSCKPVEDLSWRNDLEHEKNVMGLFSYFSQVVKELSGGGVSHPLSAYCWLAGAKTWLLA</sequence>
<dbReference type="AlphaFoldDB" id="B9SIB3"/>
<protein>
    <submittedName>
        <fullName evidence="1">Uncharacterized protein</fullName>
    </submittedName>
</protein>
<organism evidence="1 2">
    <name type="scientific">Ricinus communis</name>
    <name type="common">Castor bean</name>
    <dbReference type="NCBI Taxonomy" id="3988"/>
    <lineage>
        <taxon>Eukaryota</taxon>
        <taxon>Viridiplantae</taxon>
        <taxon>Streptophyta</taxon>
        <taxon>Embryophyta</taxon>
        <taxon>Tracheophyta</taxon>
        <taxon>Spermatophyta</taxon>
        <taxon>Magnoliopsida</taxon>
        <taxon>eudicotyledons</taxon>
        <taxon>Gunneridae</taxon>
        <taxon>Pentapetalae</taxon>
        <taxon>rosids</taxon>
        <taxon>fabids</taxon>
        <taxon>Malpighiales</taxon>
        <taxon>Euphorbiaceae</taxon>
        <taxon>Acalyphoideae</taxon>
        <taxon>Acalypheae</taxon>
        <taxon>Ricinus</taxon>
    </lineage>
</organism>
<evidence type="ECO:0000313" key="2">
    <source>
        <dbReference type="Proteomes" id="UP000008311"/>
    </source>
</evidence>
<dbReference type="Proteomes" id="UP000008311">
    <property type="component" value="Unassembled WGS sequence"/>
</dbReference>
<accession>B9SIB3</accession>
<reference evidence="2" key="1">
    <citation type="journal article" date="2010" name="Nat. Biotechnol.">
        <title>Draft genome sequence of the oilseed species Ricinus communis.</title>
        <authorList>
            <person name="Chan A.P."/>
            <person name="Crabtree J."/>
            <person name="Zhao Q."/>
            <person name="Lorenzi H."/>
            <person name="Orvis J."/>
            <person name="Puiu D."/>
            <person name="Melake-Berhan A."/>
            <person name="Jones K.M."/>
            <person name="Redman J."/>
            <person name="Chen G."/>
            <person name="Cahoon E.B."/>
            <person name="Gedil M."/>
            <person name="Stanke M."/>
            <person name="Haas B.J."/>
            <person name="Wortman J.R."/>
            <person name="Fraser-Liggett C.M."/>
            <person name="Ravel J."/>
            <person name="Rabinowicz P.D."/>
        </authorList>
    </citation>
    <scope>NUCLEOTIDE SEQUENCE [LARGE SCALE GENOMIC DNA]</scope>
    <source>
        <strain evidence="2">cv. Hale</strain>
    </source>
</reference>
<dbReference type="EMBL" id="EQ973970">
    <property type="protein sequence ID" value="EEF36652.1"/>
    <property type="molecule type" value="Genomic_DNA"/>
</dbReference>
<evidence type="ECO:0000313" key="1">
    <source>
        <dbReference type="EMBL" id="EEF36652.1"/>
    </source>
</evidence>
<keyword evidence="2" id="KW-1185">Reference proteome</keyword>
<name>B9SIB3_RICCO</name>
<proteinExistence type="predicted"/>
<gene>
    <name evidence="1" type="ORF">RCOM_1040440</name>
</gene>